<organism evidence="2 3">
    <name type="scientific">Coprococcus catus GD/7</name>
    <dbReference type="NCBI Taxonomy" id="717962"/>
    <lineage>
        <taxon>Bacteria</taxon>
        <taxon>Bacillati</taxon>
        <taxon>Bacillota</taxon>
        <taxon>Clostridia</taxon>
        <taxon>Lachnospirales</taxon>
        <taxon>Lachnospiraceae</taxon>
        <taxon>Coprococcus</taxon>
    </lineage>
</organism>
<dbReference type="RefSeq" id="WP_015515377.1">
    <property type="nucleotide sequence ID" value="NC_021009.1"/>
</dbReference>
<protein>
    <submittedName>
        <fullName evidence="2">Prepilin-type N-terminal cleavage/methylation domain</fullName>
    </submittedName>
</protein>
<dbReference type="NCBIfam" id="TIGR02532">
    <property type="entry name" value="IV_pilin_GFxxxE"/>
    <property type="match status" value="1"/>
</dbReference>
<proteinExistence type="predicted"/>
<dbReference type="HOGENOM" id="CLU_1381768_0_0_9"/>
<dbReference type="InterPro" id="IPR045584">
    <property type="entry name" value="Pilin-like"/>
</dbReference>
<dbReference type="PROSITE" id="PS00409">
    <property type="entry name" value="PROKAR_NTER_METHYL"/>
    <property type="match status" value="1"/>
</dbReference>
<accession>D4JBY6</accession>
<reference evidence="2 3" key="2">
    <citation type="submission" date="2010-03" db="EMBL/GenBank/DDBJ databases">
        <authorList>
            <person name="Pajon A."/>
        </authorList>
    </citation>
    <scope>NUCLEOTIDE SEQUENCE [LARGE SCALE GENOMIC DNA]</scope>
    <source>
        <strain evidence="2 3">GD/7</strain>
    </source>
</reference>
<dbReference type="Gene3D" id="3.30.700.10">
    <property type="entry name" value="Glycoprotein, Type 4 Pilin"/>
    <property type="match status" value="1"/>
</dbReference>
<keyword evidence="1" id="KW-1133">Transmembrane helix</keyword>
<dbReference type="AlphaFoldDB" id="D4JBY6"/>
<dbReference type="InterPro" id="IPR012902">
    <property type="entry name" value="N_methyl_site"/>
</dbReference>
<dbReference type="KEGG" id="cct:CC1_33220"/>
<reference evidence="2 3" key="1">
    <citation type="submission" date="2010-03" db="EMBL/GenBank/DDBJ databases">
        <title>The genome sequence of Coprococcus catus GD/7.</title>
        <authorList>
            <consortium name="metaHIT consortium -- http://www.metahit.eu/"/>
            <person name="Pajon A."/>
            <person name="Turner K."/>
            <person name="Parkhill J."/>
            <person name="Duncan S."/>
            <person name="Flint H."/>
        </authorList>
    </citation>
    <scope>NUCLEOTIDE SEQUENCE [LARGE SCALE GENOMIC DNA]</scope>
    <source>
        <strain evidence="2 3">GD/7</strain>
    </source>
</reference>
<evidence type="ECO:0000313" key="3">
    <source>
        <dbReference type="Proteomes" id="UP000008798"/>
    </source>
</evidence>
<name>D4JBY6_9FIRM</name>
<sequence length="210" mass="23087">MMRKSRQKSEGNKGFTLIEVIIVVAIFATLLGIMIPSLNSVLGFHVRRTTESICSALDRTKSEAMNRLVAEVKISYVAGDGYYITYYLDRGKDGGSDENVREDQAEKIAPAKTRISYTDDNGTVHNMWEAGNTSLILTYNRATGGFRQIQTETIGQEQILDQLNQGKDVAFHDSGSYCSSMTILGGGSQKSIQLNKDAGTYKVVNEQPGN</sequence>
<keyword evidence="1" id="KW-0472">Membrane</keyword>
<dbReference type="Proteomes" id="UP000008798">
    <property type="component" value="Chromosome"/>
</dbReference>
<keyword evidence="1" id="KW-0812">Transmembrane</keyword>
<dbReference type="SUPFAM" id="SSF54523">
    <property type="entry name" value="Pili subunits"/>
    <property type="match status" value="1"/>
</dbReference>
<feature type="transmembrane region" description="Helical" evidence="1">
    <location>
        <begin position="20"/>
        <end position="38"/>
    </location>
</feature>
<dbReference type="STRING" id="717962.CC1_33220"/>
<dbReference type="Pfam" id="PF07963">
    <property type="entry name" value="N_methyl"/>
    <property type="match status" value="1"/>
</dbReference>
<dbReference type="PATRIC" id="fig|717962.3.peg.3194"/>
<gene>
    <name evidence="2" type="ORF">CC1_33220</name>
</gene>
<evidence type="ECO:0000313" key="2">
    <source>
        <dbReference type="EMBL" id="CBK81857.1"/>
    </source>
</evidence>
<evidence type="ECO:0000256" key="1">
    <source>
        <dbReference type="SAM" id="Phobius"/>
    </source>
</evidence>
<dbReference type="EMBL" id="FP929038">
    <property type="protein sequence ID" value="CBK81857.1"/>
    <property type="molecule type" value="Genomic_DNA"/>
</dbReference>